<comment type="caution">
    <text evidence="1">The sequence shown here is derived from an EMBL/GenBank/DDBJ whole genome shotgun (WGS) entry which is preliminary data.</text>
</comment>
<keyword evidence="2" id="KW-1185">Reference proteome</keyword>
<sequence>MLTVVDADGSVREFSDPDLKALEWFQIDTHTIWTEGQRQFRGPLLRDILLGQGLQRDDVYDHEIQLLALNDFMVTMPASDAWDYDVILAREMDGSLMRVRDKGPLWVVYPRDDVPELQDRITDERWVWQLMRITILP</sequence>
<name>A0A934SNU7_9RHOB</name>
<accession>A0A934SNU7</accession>
<reference evidence="1" key="1">
    <citation type="submission" date="2021-01" db="EMBL/GenBank/DDBJ databases">
        <title>Paracoccus amoyensis sp. nov., isolated from the surface seawater along the coast of Xiamen Island, China.</title>
        <authorList>
            <person name="Lyu L."/>
        </authorList>
    </citation>
    <scope>NUCLEOTIDE SEQUENCE</scope>
    <source>
        <strain evidence="1">MJ17</strain>
    </source>
</reference>
<dbReference type="InterPro" id="IPR036374">
    <property type="entry name" value="OxRdtase_Mopterin-bd_sf"/>
</dbReference>
<proteinExistence type="predicted"/>
<evidence type="ECO:0008006" key="3">
    <source>
        <dbReference type="Google" id="ProtNLM"/>
    </source>
</evidence>
<dbReference type="SUPFAM" id="SSF56524">
    <property type="entry name" value="Oxidoreductase molybdopterin-binding domain"/>
    <property type="match status" value="1"/>
</dbReference>
<dbReference type="AlphaFoldDB" id="A0A934SNU7"/>
<dbReference type="Gene3D" id="3.90.420.10">
    <property type="entry name" value="Oxidoreductase, molybdopterin-binding domain"/>
    <property type="match status" value="1"/>
</dbReference>
<evidence type="ECO:0000313" key="1">
    <source>
        <dbReference type="EMBL" id="MBK4217723.1"/>
    </source>
</evidence>
<protein>
    <recommendedName>
        <fullName evidence="3">Oxidoreductase molybdopterin-binding domain-containing protein</fullName>
    </recommendedName>
</protein>
<gene>
    <name evidence="1" type="ORF">JJJ17_17460</name>
</gene>
<dbReference type="Proteomes" id="UP000640485">
    <property type="component" value="Unassembled WGS sequence"/>
</dbReference>
<dbReference type="EMBL" id="JAEPRQ010000008">
    <property type="protein sequence ID" value="MBK4217723.1"/>
    <property type="molecule type" value="Genomic_DNA"/>
</dbReference>
<evidence type="ECO:0000313" key="2">
    <source>
        <dbReference type="Proteomes" id="UP000640485"/>
    </source>
</evidence>
<organism evidence="1 2">
    <name type="scientific">Paracoccus caeni</name>
    <dbReference type="NCBI Taxonomy" id="657651"/>
    <lineage>
        <taxon>Bacteria</taxon>
        <taxon>Pseudomonadati</taxon>
        <taxon>Pseudomonadota</taxon>
        <taxon>Alphaproteobacteria</taxon>
        <taxon>Rhodobacterales</taxon>
        <taxon>Paracoccaceae</taxon>
        <taxon>Paracoccus</taxon>
    </lineage>
</organism>